<dbReference type="Proteomes" id="UP000799755">
    <property type="component" value="Unassembled WGS sequence"/>
</dbReference>
<evidence type="ECO:0000313" key="1">
    <source>
        <dbReference type="EMBL" id="KAF2464538.1"/>
    </source>
</evidence>
<accession>A0ACB6QC74</accession>
<comment type="caution">
    <text evidence="1">The sequence shown here is derived from an EMBL/GenBank/DDBJ whole genome shotgun (WGS) entry which is preliminary data.</text>
</comment>
<reference evidence="1" key="1">
    <citation type="journal article" date="2020" name="Stud. Mycol.">
        <title>101 Dothideomycetes genomes: a test case for predicting lifestyles and emergence of pathogens.</title>
        <authorList>
            <person name="Haridas S."/>
            <person name="Albert R."/>
            <person name="Binder M."/>
            <person name="Bloem J."/>
            <person name="Labutti K."/>
            <person name="Salamov A."/>
            <person name="Andreopoulos B."/>
            <person name="Baker S."/>
            <person name="Barry K."/>
            <person name="Bills G."/>
            <person name="Bluhm B."/>
            <person name="Cannon C."/>
            <person name="Castanera R."/>
            <person name="Culley D."/>
            <person name="Daum C."/>
            <person name="Ezra D."/>
            <person name="Gonzalez J."/>
            <person name="Henrissat B."/>
            <person name="Kuo A."/>
            <person name="Liang C."/>
            <person name="Lipzen A."/>
            <person name="Lutzoni F."/>
            <person name="Magnuson J."/>
            <person name="Mondo S."/>
            <person name="Nolan M."/>
            <person name="Ohm R."/>
            <person name="Pangilinan J."/>
            <person name="Park H.-J."/>
            <person name="Ramirez L."/>
            <person name="Alfaro M."/>
            <person name="Sun H."/>
            <person name="Tritt A."/>
            <person name="Yoshinaga Y."/>
            <person name="Zwiers L.-H."/>
            <person name="Turgeon B."/>
            <person name="Goodwin S."/>
            <person name="Spatafora J."/>
            <person name="Crous P."/>
            <person name="Grigoriev I."/>
        </authorList>
    </citation>
    <scope>NUCLEOTIDE SEQUENCE</scope>
    <source>
        <strain evidence="1">ATCC 200398</strain>
    </source>
</reference>
<organism evidence="1 2">
    <name type="scientific">Lindgomyces ingoldianus</name>
    <dbReference type="NCBI Taxonomy" id="673940"/>
    <lineage>
        <taxon>Eukaryota</taxon>
        <taxon>Fungi</taxon>
        <taxon>Dikarya</taxon>
        <taxon>Ascomycota</taxon>
        <taxon>Pezizomycotina</taxon>
        <taxon>Dothideomycetes</taxon>
        <taxon>Pleosporomycetidae</taxon>
        <taxon>Pleosporales</taxon>
        <taxon>Lindgomycetaceae</taxon>
        <taxon>Lindgomyces</taxon>
    </lineage>
</organism>
<protein>
    <submittedName>
        <fullName evidence="1">Uncharacterized protein</fullName>
    </submittedName>
</protein>
<evidence type="ECO:0000313" key="2">
    <source>
        <dbReference type="Proteomes" id="UP000799755"/>
    </source>
</evidence>
<gene>
    <name evidence="1" type="ORF">BDR25DRAFT_361377</name>
</gene>
<keyword evidence="2" id="KW-1185">Reference proteome</keyword>
<dbReference type="EMBL" id="MU003535">
    <property type="protein sequence ID" value="KAF2464538.1"/>
    <property type="molecule type" value="Genomic_DNA"/>
</dbReference>
<name>A0ACB6QC74_9PLEO</name>
<proteinExistence type="predicted"/>
<sequence>MPLQAFQSLSLLNDQEICFWSQSRATRQRSSHCCKSLGPPSVFPTSRKKSRLHVTNEQVSPNQSHLKTLSTTQYVLGITSQEQACSLEANPQQKGLAVRISASIGYTKNDTSCAINEQVCAMSIGISLAVSKGKRKIELHVITMQCDIRCRLQIPRPGNLSEALETCDGLQEQTCMRGKCKFIMGFLNLQGNAKGYPSTNIEVNRLRL</sequence>